<evidence type="ECO:0000313" key="12">
    <source>
        <dbReference type="Proteomes" id="UP000002036"/>
    </source>
</evidence>
<dbReference type="OMA" id="VWETEQQ"/>
<dbReference type="OrthoDB" id="21123at2759"/>
<dbReference type="PANTHER" id="PTHR16196">
    <property type="entry name" value="CELL CYCLE CONTROL PROTEIN CWF25"/>
    <property type="match status" value="1"/>
</dbReference>
<dbReference type="InterPro" id="IPR051376">
    <property type="entry name" value="CWC25_splicing_factor"/>
</dbReference>
<feature type="region of interest" description="Disordered" evidence="9">
    <location>
        <begin position="149"/>
        <end position="204"/>
    </location>
</feature>
<sequence>MGTGDLNLLKSWNPHLLKNKKKVWETEQQLLDEQRKFKERQIEIEKERQLDDLTSLNRTGSKLQQKNGMEWMYNDPAATNEQNTDFLLGKKRIDTSILKKNEQPYTQKKDRHFDTSNKGIHSILENKRPAASTDLSRDDPLAAFQKAQEIRRNTARSDRISKVHKPRPNLPESGSRNKQTIPHAVSRQPPQNNRKSRSTYDMDY</sequence>
<dbReference type="HOGENOM" id="CLU_025093_3_1_1"/>
<keyword evidence="12" id="KW-1185">Reference proteome</keyword>
<proteinExistence type="inferred from homology"/>
<feature type="region of interest" description="Disordered" evidence="9">
    <location>
        <begin position="98"/>
        <end position="137"/>
    </location>
</feature>
<dbReference type="PANTHER" id="PTHR16196:SF0">
    <property type="entry name" value="PRE-MRNA-SPLICING FACTOR CWC25 HOMOLOG"/>
    <property type="match status" value="1"/>
</dbReference>
<dbReference type="InterPro" id="IPR022209">
    <property type="entry name" value="CWC25"/>
</dbReference>
<evidence type="ECO:0000259" key="10">
    <source>
        <dbReference type="SMART" id="SM01083"/>
    </source>
</evidence>
<accession>C5DKB3</accession>
<dbReference type="AlphaFoldDB" id="C5DKB3"/>
<keyword evidence="8" id="KW-0539">Nucleus</keyword>
<evidence type="ECO:0000313" key="11">
    <source>
        <dbReference type="EMBL" id="CAR23914.1"/>
    </source>
</evidence>
<keyword evidence="5" id="KW-0747">Spliceosome</keyword>
<dbReference type="InterPro" id="IPR019339">
    <property type="entry name" value="CIR_N_dom"/>
</dbReference>
<dbReference type="FunCoup" id="C5DKB3">
    <property type="interactions" value="77"/>
</dbReference>
<organism evidence="11 12">
    <name type="scientific">Lachancea thermotolerans (strain ATCC 56472 / CBS 6340 / NRRL Y-8284)</name>
    <name type="common">Yeast</name>
    <name type="synonym">Kluyveromyces thermotolerans</name>
    <dbReference type="NCBI Taxonomy" id="559295"/>
    <lineage>
        <taxon>Eukaryota</taxon>
        <taxon>Fungi</taxon>
        <taxon>Dikarya</taxon>
        <taxon>Ascomycota</taxon>
        <taxon>Saccharomycotina</taxon>
        <taxon>Saccharomycetes</taxon>
        <taxon>Saccharomycetales</taxon>
        <taxon>Saccharomycetaceae</taxon>
        <taxon>Lachancea</taxon>
    </lineage>
</organism>
<dbReference type="Pfam" id="PF12542">
    <property type="entry name" value="CWC25"/>
    <property type="match status" value="1"/>
</dbReference>
<dbReference type="Proteomes" id="UP000002036">
    <property type="component" value="Chromosome F"/>
</dbReference>
<dbReference type="SMART" id="SM01083">
    <property type="entry name" value="Cir_N"/>
    <property type="match status" value="1"/>
</dbReference>
<keyword evidence="6" id="KW-0175">Coiled coil</keyword>
<evidence type="ECO:0000256" key="5">
    <source>
        <dbReference type="ARBA" id="ARBA00022728"/>
    </source>
</evidence>
<dbReference type="RefSeq" id="XP_002554351.1">
    <property type="nucleotide sequence ID" value="XM_002554305.1"/>
</dbReference>
<evidence type="ECO:0000256" key="7">
    <source>
        <dbReference type="ARBA" id="ARBA00023187"/>
    </source>
</evidence>
<keyword evidence="4" id="KW-0507">mRNA processing</keyword>
<comment type="subcellular location">
    <subcellularLocation>
        <location evidence="1">Nucleus</location>
    </subcellularLocation>
</comment>
<comment type="similarity">
    <text evidence="2">Belongs to the CWC25 family.</text>
</comment>
<evidence type="ECO:0000256" key="9">
    <source>
        <dbReference type="SAM" id="MobiDB-lite"/>
    </source>
</evidence>
<gene>
    <name evidence="11" type="ordered locus">KLTH0F03212g</name>
</gene>
<feature type="domain" description="CBF1-interacting co-repressor CIR N-terminal" evidence="10">
    <location>
        <begin position="11"/>
        <end position="47"/>
    </location>
</feature>
<dbReference type="STRING" id="559295.C5DKB3"/>
<reference evidence="11 12" key="1">
    <citation type="journal article" date="2009" name="Genome Res.">
        <title>Comparative genomics of protoploid Saccharomycetaceae.</title>
        <authorList>
            <consortium name="The Genolevures Consortium"/>
            <person name="Souciet J.-L."/>
            <person name="Dujon B."/>
            <person name="Gaillardin C."/>
            <person name="Johnston M."/>
            <person name="Baret P.V."/>
            <person name="Cliften P."/>
            <person name="Sherman D.J."/>
            <person name="Weissenbach J."/>
            <person name="Westhof E."/>
            <person name="Wincker P."/>
            <person name="Jubin C."/>
            <person name="Poulain J."/>
            <person name="Barbe V."/>
            <person name="Segurens B."/>
            <person name="Artiguenave F."/>
            <person name="Anthouard V."/>
            <person name="Vacherie B."/>
            <person name="Val M.-E."/>
            <person name="Fulton R.S."/>
            <person name="Minx P."/>
            <person name="Wilson R."/>
            <person name="Durrens P."/>
            <person name="Jean G."/>
            <person name="Marck C."/>
            <person name="Martin T."/>
            <person name="Nikolski M."/>
            <person name="Rolland T."/>
            <person name="Seret M.-L."/>
            <person name="Casaregola S."/>
            <person name="Despons L."/>
            <person name="Fairhead C."/>
            <person name="Fischer G."/>
            <person name="Lafontaine I."/>
            <person name="Leh V."/>
            <person name="Lemaire M."/>
            <person name="de Montigny J."/>
            <person name="Neuveglise C."/>
            <person name="Thierry A."/>
            <person name="Blanc-Lenfle I."/>
            <person name="Bleykasten C."/>
            <person name="Diffels J."/>
            <person name="Fritsch E."/>
            <person name="Frangeul L."/>
            <person name="Goeffon A."/>
            <person name="Jauniaux N."/>
            <person name="Kachouri-Lafond R."/>
            <person name="Payen C."/>
            <person name="Potier S."/>
            <person name="Pribylova L."/>
            <person name="Ozanne C."/>
            <person name="Richard G.-F."/>
            <person name="Sacerdot C."/>
            <person name="Straub M.-L."/>
            <person name="Talla E."/>
        </authorList>
    </citation>
    <scope>NUCLEOTIDE SEQUENCE [LARGE SCALE GENOMIC DNA]</scope>
    <source>
        <strain evidence="12">ATCC 56472 / CBS 6340 / NRRL Y-8284</strain>
    </source>
</reference>
<evidence type="ECO:0000256" key="2">
    <source>
        <dbReference type="ARBA" id="ARBA00006695"/>
    </source>
</evidence>
<dbReference type="InParanoid" id="C5DKB3"/>
<name>C5DKB3_LACTC</name>
<evidence type="ECO:0000256" key="4">
    <source>
        <dbReference type="ARBA" id="ARBA00022664"/>
    </source>
</evidence>
<evidence type="ECO:0000256" key="3">
    <source>
        <dbReference type="ARBA" id="ARBA00020646"/>
    </source>
</evidence>
<dbReference type="GO" id="GO:0005684">
    <property type="term" value="C:U2-type spliceosomal complex"/>
    <property type="evidence" value="ECO:0007669"/>
    <property type="project" value="TreeGrafter"/>
</dbReference>
<evidence type="ECO:0000256" key="1">
    <source>
        <dbReference type="ARBA" id="ARBA00004123"/>
    </source>
</evidence>
<feature type="compositionally biased region" description="Basic and acidic residues" evidence="9">
    <location>
        <begin position="98"/>
        <end position="115"/>
    </location>
</feature>
<dbReference type="KEGG" id="lth:KLTH0F03212g"/>
<dbReference type="eggNOG" id="KOG3869">
    <property type="taxonomic scope" value="Eukaryota"/>
</dbReference>
<keyword evidence="7" id="KW-0508">mRNA splicing</keyword>
<dbReference type="Pfam" id="PF10197">
    <property type="entry name" value="Cir_N"/>
    <property type="match status" value="1"/>
</dbReference>
<feature type="compositionally biased region" description="Basic and acidic residues" evidence="9">
    <location>
        <begin position="149"/>
        <end position="161"/>
    </location>
</feature>
<protein>
    <recommendedName>
        <fullName evidence="3">Pre-mRNA-splicing factor CWC25</fullName>
    </recommendedName>
</protein>
<dbReference type="GeneID" id="8292543"/>
<dbReference type="GO" id="GO:0000398">
    <property type="term" value="P:mRNA splicing, via spliceosome"/>
    <property type="evidence" value="ECO:0007669"/>
    <property type="project" value="TreeGrafter"/>
</dbReference>
<evidence type="ECO:0000256" key="8">
    <source>
        <dbReference type="ARBA" id="ARBA00023242"/>
    </source>
</evidence>
<evidence type="ECO:0000256" key="6">
    <source>
        <dbReference type="ARBA" id="ARBA00023054"/>
    </source>
</evidence>
<dbReference type="EMBL" id="CU928170">
    <property type="protein sequence ID" value="CAR23914.1"/>
    <property type="molecule type" value="Genomic_DNA"/>
</dbReference>